<dbReference type="EMBL" id="CM026424">
    <property type="protein sequence ID" value="KAG0580728.1"/>
    <property type="molecule type" value="Genomic_DNA"/>
</dbReference>
<evidence type="ECO:0000256" key="4">
    <source>
        <dbReference type="ARBA" id="ARBA00022679"/>
    </source>
</evidence>
<dbReference type="Proteomes" id="UP000822688">
    <property type="component" value="Chromosome 4"/>
</dbReference>
<keyword evidence="4 8" id="KW-0808">Transferase</keyword>
<comment type="caution">
    <text evidence="9">The sequence shown here is derived from an EMBL/GenBank/DDBJ whole genome shotgun (WGS) entry which is preliminary data.</text>
</comment>
<keyword evidence="6 8" id="KW-1133">Transmembrane helix</keyword>
<dbReference type="InterPro" id="IPR008166">
    <property type="entry name" value="Glyco_transf_92"/>
</dbReference>
<gene>
    <name evidence="9" type="ORF">KC19_4G194600</name>
</gene>
<dbReference type="GO" id="GO:0005737">
    <property type="term" value="C:cytoplasm"/>
    <property type="evidence" value="ECO:0007669"/>
    <property type="project" value="TreeGrafter"/>
</dbReference>
<dbReference type="PANTHER" id="PTHR21461">
    <property type="entry name" value="GLYCOSYLTRANSFERASE FAMILY 92 PROTEIN"/>
    <property type="match status" value="1"/>
</dbReference>
<evidence type="ECO:0000256" key="1">
    <source>
        <dbReference type="ARBA" id="ARBA00004167"/>
    </source>
</evidence>
<evidence type="ECO:0000256" key="3">
    <source>
        <dbReference type="ARBA" id="ARBA00022676"/>
    </source>
</evidence>
<keyword evidence="10" id="KW-1185">Reference proteome</keyword>
<comment type="subcellular location">
    <subcellularLocation>
        <location evidence="1">Membrane</location>
        <topology evidence="1">Single-pass membrane protein</topology>
    </subcellularLocation>
</comment>
<dbReference type="GO" id="GO:0016020">
    <property type="term" value="C:membrane"/>
    <property type="evidence" value="ECO:0007669"/>
    <property type="project" value="UniProtKB-SubCell"/>
</dbReference>
<dbReference type="EC" id="2.4.1.-" evidence="8"/>
<dbReference type="Pfam" id="PF01697">
    <property type="entry name" value="Glyco_transf_92"/>
    <property type="match status" value="1"/>
</dbReference>
<evidence type="ECO:0000256" key="2">
    <source>
        <dbReference type="ARBA" id="ARBA00007647"/>
    </source>
</evidence>
<comment type="similarity">
    <text evidence="2 8">Belongs to the glycosyltransferase 92 family.</text>
</comment>
<evidence type="ECO:0000256" key="7">
    <source>
        <dbReference type="ARBA" id="ARBA00023136"/>
    </source>
</evidence>
<organism evidence="9 10">
    <name type="scientific">Ceratodon purpureus</name>
    <name type="common">Fire moss</name>
    <name type="synonym">Dicranum purpureum</name>
    <dbReference type="NCBI Taxonomy" id="3225"/>
    <lineage>
        <taxon>Eukaryota</taxon>
        <taxon>Viridiplantae</taxon>
        <taxon>Streptophyta</taxon>
        <taxon>Embryophyta</taxon>
        <taxon>Bryophyta</taxon>
        <taxon>Bryophytina</taxon>
        <taxon>Bryopsida</taxon>
        <taxon>Dicranidae</taxon>
        <taxon>Pseudoditrichales</taxon>
        <taxon>Ditrichaceae</taxon>
        <taxon>Ceratodon</taxon>
    </lineage>
</organism>
<sequence>MKPGMEKPDTVIRVGKETERVSSMKEPKYWSKEMGCQAAIKFQMSACEQVRVNVIYSLVVACGVVLILAQLFPLRAFDATKWSWPCNEIAKLTVGKNGELGPLSEAILHEKVNTSDIDLSRGELRVFKPHGLAMHLWIEMGAYRGGPREFSIVGLVAKPIETFHEPPYLCEWVLNDGKGAIKGNSSKILPDWNYGKLYTVVVITCTFEQDVGVDREGGELVLHVSYGDKYRQPERITVLTEKQGEYNATMFSPPYPYDYVYCGSSVYGDVSPQRMREWLAYHAYFLGERSHFILHDSGGFHPDVWKVLEPWIKKGRVSVHNIQQQEIYDAYYHNQFLVVNDCLFRSRFMANWTFFFDIDEYLHVPPTTTLEEVLSEDPNVTQITFEQVPISNELCVADNTTADGHARKWTFEKLVYKRVLKRGIRYDRKYVVQARHAWAAGVHMSMNMKKGKNWYPKGDKLRYYHYHDTINRRQELCNTFVAPANKTQVQSHRRHYHRLDDTLSKTTDLVKAYELQTIGTLPFIL</sequence>
<dbReference type="AlphaFoldDB" id="A0A8T0IE26"/>
<reference evidence="9" key="1">
    <citation type="submission" date="2020-06" db="EMBL/GenBank/DDBJ databases">
        <title>WGS assembly of Ceratodon purpureus strain R40.</title>
        <authorList>
            <person name="Carey S.B."/>
            <person name="Jenkins J."/>
            <person name="Shu S."/>
            <person name="Lovell J.T."/>
            <person name="Sreedasyam A."/>
            <person name="Maumus F."/>
            <person name="Tiley G.P."/>
            <person name="Fernandez-Pozo N."/>
            <person name="Barry K."/>
            <person name="Chen C."/>
            <person name="Wang M."/>
            <person name="Lipzen A."/>
            <person name="Daum C."/>
            <person name="Saski C.A."/>
            <person name="Payton A.C."/>
            <person name="Mcbreen J.C."/>
            <person name="Conrad R.E."/>
            <person name="Kollar L.M."/>
            <person name="Olsson S."/>
            <person name="Huttunen S."/>
            <person name="Landis J.B."/>
            <person name="Wickett N.J."/>
            <person name="Johnson M.G."/>
            <person name="Rensing S.A."/>
            <person name="Grimwood J."/>
            <person name="Schmutz J."/>
            <person name="Mcdaniel S.F."/>
        </authorList>
    </citation>
    <scope>NUCLEOTIDE SEQUENCE</scope>
    <source>
        <strain evidence="9">R40</strain>
    </source>
</reference>
<feature type="transmembrane region" description="Helical" evidence="8">
    <location>
        <begin position="54"/>
        <end position="74"/>
    </location>
</feature>
<evidence type="ECO:0000256" key="8">
    <source>
        <dbReference type="RuleBase" id="RU366017"/>
    </source>
</evidence>
<proteinExistence type="inferred from homology"/>
<evidence type="ECO:0000313" key="9">
    <source>
        <dbReference type="EMBL" id="KAG0580728.1"/>
    </source>
</evidence>
<keyword evidence="5 8" id="KW-0812">Transmembrane</keyword>
<dbReference type="PANTHER" id="PTHR21461:SF12">
    <property type="entry name" value="GALACTAN BETA-1,4-GALACTOSYLTRANSFERASE GALS2"/>
    <property type="match status" value="1"/>
</dbReference>
<evidence type="ECO:0000256" key="6">
    <source>
        <dbReference type="ARBA" id="ARBA00022989"/>
    </source>
</evidence>
<evidence type="ECO:0000256" key="5">
    <source>
        <dbReference type="ARBA" id="ARBA00022692"/>
    </source>
</evidence>
<keyword evidence="3 8" id="KW-0328">Glycosyltransferase</keyword>
<name>A0A8T0IE26_CERPU</name>
<evidence type="ECO:0000313" key="10">
    <source>
        <dbReference type="Proteomes" id="UP000822688"/>
    </source>
</evidence>
<accession>A0A8T0IE26</accession>
<dbReference type="GO" id="GO:0016757">
    <property type="term" value="F:glycosyltransferase activity"/>
    <property type="evidence" value="ECO:0007669"/>
    <property type="project" value="UniProtKB-UniRule"/>
</dbReference>
<protein>
    <recommendedName>
        <fullName evidence="8">Glycosyltransferase family 92 protein</fullName>
        <ecNumber evidence="8">2.4.1.-</ecNumber>
    </recommendedName>
</protein>
<keyword evidence="7 8" id="KW-0472">Membrane</keyword>